<dbReference type="InterPro" id="IPR036770">
    <property type="entry name" value="Ankyrin_rpt-contain_sf"/>
</dbReference>
<dbReference type="InterPro" id="IPR002110">
    <property type="entry name" value="Ankyrin_rpt"/>
</dbReference>
<feature type="region of interest" description="Disordered" evidence="4">
    <location>
        <begin position="789"/>
        <end position="830"/>
    </location>
</feature>
<dbReference type="PROSITE" id="PS50088">
    <property type="entry name" value="ANK_REPEAT"/>
    <property type="match status" value="2"/>
</dbReference>
<dbReference type="PANTHER" id="PTHR24171">
    <property type="entry name" value="ANKYRIN REPEAT DOMAIN-CONTAINING PROTEIN 39-RELATED"/>
    <property type="match status" value="1"/>
</dbReference>
<proteinExistence type="predicted"/>
<reference evidence="5" key="1">
    <citation type="journal article" date="2020" name="BMC Genomics">
        <title>Correction to: Identification and distribution of gene clusters required for synthesis of sphingolipid metabolism inhibitors in diverse species of the filamentous fungus Fusarium.</title>
        <authorList>
            <person name="Kim H.S."/>
            <person name="Lohmar J.M."/>
            <person name="Busman M."/>
            <person name="Brown D.W."/>
            <person name="Naumann T.A."/>
            <person name="Divon H.H."/>
            <person name="Lysoe E."/>
            <person name="Uhlig S."/>
            <person name="Proctor R.H."/>
        </authorList>
    </citation>
    <scope>NUCLEOTIDE SEQUENCE</scope>
    <source>
        <strain evidence="5">NRRL 22465</strain>
    </source>
</reference>
<dbReference type="AlphaFoldDB" id="A0A8H4UW05"/>
<dbReference type="Proteomes" id="UP000635477">
    <property type="component" value="Unassembled WGS sequence"/>
</dbReference>
<sequence>MEVLGAVATCIALAQTLAAGPKVISFFREMPEIQDDFEDLRKESLKAVIGRRYTAVRTTAFLVLTHAIDRWSSSAACRHASMRGGRAGEGSRRRPQWGLEKLSRRIGQQRIEGEKEEMATSERKDPEAPPKCATGQAEMRRMFMSYMQMTTTVSTTPKFCNKIEPPSYTSLEETGDREQEQIPAASDALELYDVQNRISHEHTWKGSSSLVQQNTSIDLQTLVPLSRRMCSEECRCRCHFSESTYKIWSYLQPLLGSWLIRCENVPKHRRLECTHPSCQKGDFARVRMDYKVPTWLLSTWRHFSVSYHGLGGIRCSLRPSRVISADDDIWANLTLPGAIAQKRISEGPRFYPDDHDDFGNTLITHVINHSCFHAIEVLFRIWGGLLLDQEQPRAVLYRVNDMILSTTSVLTEHEIYLLQKLKSSVHDVPEFATTEVHRSIDRGEGLQEALRKQPWAINEFDETGQAPLLLACRWGQVDDVERLIAAQADVNQQDFKGWTPLISACYHSNLDCAKMLVKAKCNVHPATQDGTTALHLAARRNSPEMVALLLAAGASTTAWTKWGDTPLHSLASIDAPDTVGHNSALAAVRFDNLPSLRALIEAGASLLLVSHESRNILHLAATHSTLDTLTFLGDLNMSGIDHELRENDEDTPWGQFQFSIWAPDHVLGTCRRPSPAERQAFAQLYRGVRDRNLQHDISHLERALDALQQKGIDEARQSLVPLIRQKEEWKRKDLVRWYRAIDKRIQHGELDLAAANVEEYIAELKVELDRTIWNTPSKYDPYIAMMKMKRASADSDEEARDHRDDEGESGREAGNQGDCDDESSDSESQS</sequence>
<feature type="compositionally biased region" description="Basic and acidic residues" evidence="4">
    <location>
        <begin position="799"/>
        <end position="811"/>
    </location>
</feature>
<evidence type="ECO:0008006" key="7">
    <source>
        <dbReference type="Google" id="ProtNLM"/>
    </source>
</evidence>
<dbReference type="EMBL" id="JABEYC010000001">
    <property type="protein sequence ID" value="KAF4984879.1"/>
    <property type="molecule type" value="Genomic_DNA"/>
</dbReference>
<evidence type="ECO:0000256" key="2">
    <source>
        <dbReference type="ARBA" id="ARBA00023043"/>
    </source>
</evidence>
<dbReference type="SMART" id="SM00248">
    <property type="entry name" value="ANK"/>
    <property type="match status" value="5"/>
</dbReference>
<dbReference type="OrthoDB" id="7464126at2759"/>
<dbReference type="SUPFAM" id="SSF48403">
    <property type="entry name" value="Ankyrin repeat"/>
    <property type="match status" value="1"/>
</dbReference>
<keyword evidence="1" id="KW-0677">Repeat</keyword>
<organism evidence="5 6">
    <name type="scientific">Fusarium zealandicum</name>
    <dbReference type="NCBI Taxonomy" id="1053134"/>
    <lineage>
        <taxon>Eukaryota</taxon>
        <taxon>Fungi</taxon>
        <taxon>Dikarya</taxon>
        <taxon>Ascomycota</taxon>
        <taxon>Pezizomycotina</taxon>
        <taxon>Sordariomycetes</taxon>
        <taxon>Hypocreomycetidae</taxon>
        <taxon>Hypocreales</taxon>
        <taxon>Nectriaceae</taxon>
        <taxon>Fusarium</taxon>
        <taxon>Fusarium staphyleae species complex</taxon>
    </lineage>
</organism>
<gene>
    <name evidence="5" type="ORF">FZEAL_32</name>
</gene>
<feature type="repeat" description="ANK" evidence="3">
    <location>
        <begin position="463"/>
        <end position="495"/>
    </location>
</feature>
<feature type="compositionally biased region" description="Acidic residues" evidence="4">
    <location>
        <begin position="818"/>
        <end position="830"/>
    </location>
</feature>
<keyword evidence="6" id="KW-1185">Reference proteome</keyword>
<evidence type="ECO:0000313" key="5">
    <source>
        <dbReference type="EMBL" id="KAF4984879.1"/>
    </source>
</evidence>
<comment type="caution">
    <text evidence="5">The sequence shown here is derived from an EMBL/GenBank/DDBJ whole genome shotgun (WGS) entry which is preliminary data.</text>
</comment>
<feature type="region of interest" description="Disordered" evidence="4">
    <location>
        <begin position="106"/>
        <end position="133"/>
    </location>
</feature>
<dbReference type="Gene3D" id="1.25.40.20">
    <property type="entry name" value="Ankyrin repeat-containing domain"/>
    <property type="match status" value="2"/>
</dbReference>
<feature type="repeat" description="ANK" evidence="3">
    <location>
        <begin position="529"/>
        <end position="561"/>
    </location>
</feature>
<dbReference type="PROSITE" id="PS50297">
    <property type="entry name" value="ANK_REP_REGION"/>
    <property type="match status" value="2"/>
</dbReference>
<evidence type="ECO:0000256" key="1">
    <source>
        <dbReference type="ARBA" id="ARBA00022737"/>
    </source>
</evidence>
<name>A0A8H4UW05_9HYPO</name>
<evidence type="ECO:0000313" key="6">
    <source>
        <dbReference type="Proteomes" id="UP000635477"/>
    </source>
</evidence>
<accession>A0A8H4UW05</accession>
<protein>
    <recommendedName>
        <fullName evidence="7">Ankyrin</fullName>
    </recommendedName>
</protein>
<keyword evidence="2 3" id="KW-0040">ANK repeat</keyword>
<reference evidence="5" key="2">
    <citation type="submission" date="2020-05" db="EMBL/GenBank/DDBJ databases">
        <authorList>
            <person name="Kim H.-S."/>
            <person name="Proctor R.H."/>
            <person name="Brown D.W."/>
        </authorList>
    </citation>
    <scope>NUCLEOTIDE SEQUENCE</scope>
    <source>
        <strain evidence="5">NRRL 22465</strain>
    </source>
</reference>
<dbReference type="Pfam" id="PF12796">
    <property type="entry name" value="Ank_2"/>
    <property type="match status" value="1"/>
</dbReference>
<evidence type="ECO:0000256" key="4">
    <source>
        <dbReference type="SAM" id="MobiDB-lite"/>
    </source>
</evidence>
<feature type="compositionally biased region" description="Basic and acidic residues" evidence="4">
    <location>
        <begin position="111"/>
        <end position="128"/>
    </location>
</feature>
<evidence type="ECO:0000256" key="3">
    <source>
        <dbReference type="PROSITE-ProRule" id="PRU00023"/>
    </source>
</evidence>